<evidence type="ECO:0000313" key="2">
    <source>
        <dbReference type="EMBL" id="RRG22189.1"/>
    </source>
</evidence>
<keyword evidence="2" id="KW-0808">Transferase</keyword>
<dbReference type="AlphaFoldDB" id="A0A425Y2G5"/>
<dbReference type="SUPFAM" id="SSF55729">
    <property type="entry name" value="Acyl-CoA N-acyltransferases (Nat)"/>
    <property type="match status" value="1"/>
</dbReference>
<dbReference type="PANTHER" id="PTHR43617">
    <property type="entry name" value="L-AMINO ACID N-ACETYLTRANSFERASE"/>
    <property type="match status" value="1"/>
</dbReference>
<dbReference type="InterPro" id="IPR000182">
    <property type="entry name" value="GNAT_dom"/>
</dbReference>
<dbReference type="PROSITE" id="PS51186">
    <property type="entry name" value="GNAT"/>
    <property type="match status" value="1"/>
</dbReference>
<dbReference type="InterPro" id="IPR016181">
    <property type="entry name" value="Acyl_CoA_acyltransferase"/>
</dbReference>
<dbReference type="OrthoDB" id="9800604at2"/>
<dbReference type="Pfam" id="PF00583">
    <property type="entry name" value="Acetyltransf_1"/>
    <property type="match status" value="1"/>
</dbReference>
<dbReference type="CDD" id="cd04301">
    <property type="entry name" value="NAT_SF"/>
    <property type="match status" value="1"/>
</dbReference>
<gene>
    <name evidence="2" type="ORF">DWB61_08260</name>
</gene>
<sequence length="160" mass="18638">MNIANTESDFQIIAELSSIIWKEHYTDIIGSRQVDYMLKKYQSVEAIKDQIEEGALYYLITHQGSTVGYLSYYKKADCLFLSKIYILKEYRGKGIGKKTMHYLETTAEHLGYKTLSLTVNKNNIETIKAYEKMGFKQVRDIVIDIGNDFIMDDYIMEKEL</sequence>
<evidence type="ECO:0000313" key="3">
    <source>
        <dbReference type="Proteomes" id="UP000285794"/>
    </source>
</evidence>
<comment type="caution">
    <text evidence="2">The sequence shown here is derived from an EMBL/GenBank/DDBJ whole genome shotgun (WGS) entry which is preliminary data.</text>
</comment>
<proteinExistence type="predicted"/>
<reference evidence="2 3" key="1">
    <citation type="submission" date="2018-07" db="EMBL/GenBank/DDBJ databases">
        <title>Draft genome sequence of Ancylomarina sp. M1P.</title>
        <authorList>
            <person name="Yadav S."/>
            <person name="Villanueva L."/>
            <person name="Damste J.S.S."/>
        </authorList>
    </citation>
    <scope>NUCLEOTIDE SEQUENCE [LARGE SCALE GENOMIC DNA]</scope>
    <source>
        <strain evidence="2 3">M1P</strain>
    </source>
</reference>
<dbReference type="EMBL" id="QQWG01000006">
    <property type="protein sequence ID" value="RRG22189.1"/>
    <property type="molecule type" value="Genomic_DNA"/>
</dbReference>
<feature type="domain" description="N-acetyltransferase" evidence="1">
    <location>
        <begin position="18"/>
        <end position="160"/>
    </location>
</feature>
<dbReference type="InterPro" id="IPR050276">
    <property type="entry name" value="MshD_Acetyltransferase"/>
</dbReference>
<accession>A0A425Y2G5</accession>
<organism evidence="2 3">
    <name type="scientific">Ancylomarina euxinus</name>
    <dbReference type="NCBI Taxonomy" id="2283627"/>
    <lineage>
        <taxon>Bacteria</taxon>
        <taxon>Pseudomonadati</taxon>
        <taxon>Bacteroidota</taxon>
        <taxon>Bacteroidia</taxon>
        <taxon>Marinilabiliales</taxon>
        <taxon>Marinifilaceae</taxon>
        <taxon>Ancylomarina</taxon>
    </lineage>
</organism>
<protein>
    <submittedName>
        <fullName evidence="2">GNAT family N-acetyltransferase</fullName>
    </submittedName>
</protein>
<name>A0A425Y2G5_9BACT</name>
<dbReference type="Gene3D" id="3.40.630.30">
    <property type="match status" value="1"/>
</dbReference>
<evidence type="ECO:0000259" key="1">
    <source>
        <dbReference type="PROSITE" id="PS51186"/>
    </source>
</evidence>
<dbReference type="GO" id="GO:0016747">
    <property type="term" value="F:acyltransferase activity, transferring groups other than amino-acyl groups"/>
    <property type="evidence" value="ECO:0007669"/>
    <property type="project" value="InterPro"/>
</dbReference>
<keyword evidence="3" id="KW-1185">Reference proteome</keyword>
<dbReference type="Proteomes" id="UP000285794">
    <property type="component" value="Unassembled WGS sequence"/>
</dbReference>